<organism evidence="2 3">
    <name type="scientific">Fodinibius roseus</name>
    <dbReference type="NCBI Taxonomy" id="1194090"/>
    <lineage>
        <taxon>Bacteria</taxon>
        <taxon>Pseudomonadati</taxon>
        <taxon>Balneolota</taxon>
        <taxon>Balneolia</taxon>
        <taxon>Balneolales</taxon>
        <taxon>Balneolaceae</taxon>
        <taxon>Fodinibius</taxon>
    </lineage>
</organism>
<dbReference type="STRING" id="1194090.SAMN05443144_1573"/>
<keyword evidence="3" id="KW-1185">Reference proteome</keyword>
<keyword evidence="1" id="KW-0812">Transmembrane</keyword>
<feature type="transmembrane region" description="Helical" evidence="1">
    <location>
        <begin position="6"/>
        <end position="23"/>
    </location>
</feature>
<protein>
    <recommendedName>
        <fullName evidence="4">AhpC/TSA family protein</fullName>
    </recommendedName>
</protein>
<gene>
    <name evidence="2" type="ORF">SAMN05443144_1573</name>
</gene>
<evidence type="ECO:0000256" key="1">
    <source>
        <dbReference type="SAM" id="Phobius"/>
    </source>
</evidence>
<name>A0A1M5MBY8_9BACT</name>
<dbReference type="RefSeq" id="WP_073068795.1">
    <property type="nucleotide sequence ID" value="NZ_FQUS01000057.1"/>
</dbReference>
<dbReference type="AlphaFoldDB" id="A0A1M5MBY8"/>
<dbReference type="Proteomes" id="UP000184041">
    <property type="component" value="Unassembled WGS sequence"/>
</dbReference>
<dbReference type="EMBL" id="FQUS01000057">
    <property type="protein sequence ID" value="SHG74820.1"/>
    <property type="molecule type" value="Genomic_DNA"/>
</dbReference>
<accession>A0A1M5MBY8</accession>
<keyword evidence="1" id="KW-1133">Transmembrane helix</keyword>
<proteinExistence type="predicted"/>
<evidence type="ECO:0008006" key="4">
    <source>
        <dbReference type="Google" id="ProtNLM"/>
    </source>
</evidence>
<evidence type="ECO:0000313" key="2">
    <source>
        <dbReference type="EMBL" id="SHG74820.1"/>
    </source>
</evidence>
<reference evidence="2 3" key="1">
    <citation type="submission" date="2016-11" db="EMBL/GenBank/DDBJ databases">
        <authorList>
            <person name="Jaros S."/>
            <person name="Januszkiewicz K."/>
            <person name="Wedrychowicz H."/>
        </authorList>
    </citation>
    <scope>NUCLEOTIDE SEQUENCE [LARGE SCALE GENOMIC DNA]</scope>
    <source>
        <strain evidence="2 3">DSM 21986</strain>
    </source>
</reference>
<evidence type="ECO:0000313" key="3">
    <source>
        <dbReference type="Proteomes" id="UP000184041"/>
    </source>
</evidence>
<sequence length="165" mass="19613">MFKKKVFFYSIIGLLILLNFYLMKSVRDRQVKINGMEWAAQKKIYFGNKDLKLKNKNLLKDINGITLLILFTRYGCSSCIRNEVDNINKYFKNLKKNTKIYYIGSEKSQQFEYYRRRFPIEAIEIDRNLFNGYVKVSNPVAILIDPKEALKNLLLFFDLFFVAEC</sequence>
<keyword evidence="1" id="KW-0472">Membrane</keyword>